<dbReference type="PANTHER" id="PTHR43031:SF18">
    <property type="entry name" value="RHODANESE-RELATED SULFURTRANSFERASES"/>
    <property type="match status" value="1"/>
</dbReference>
<dbReference type="PROSITE" id="PS50206">
    <property type="entry name" value="RHODANESE_3"/>
    <property type="match status" value="1"/>
</dbReference>
<organism evidence="2 3">
    <name type="scientific">Marivirga aurantiaca</name>
    <dbReference type="NCBI Taxonomy" id="2802615"/>
    <lineage>
        <taxon>Bacteria</taxon>
        <taxon>Pseudomonadati</taxon>
        <taxon>Bacteroidota</taxon>
        <taxon>Cytophagia</taxon>
        <taxon>Cytophagales</taxon>
        <taxon>Marivirgaceae</taxon>
        <taxon>Marivirga</taxon>
    </lineage>
</organism>
<feature type="domain" description="Rhodanese" evidence="1">
    <location>
        <begin position="3"/>
        <end position="88"/>
    </location>
</feature>
<dbReference type="AlphaFoldDB" id="A0A934WVB0"/>
<dbReference type="EMBL" id="JAEQBW010000001">
    <property type="protein sequence ID" value="MBK6263540.1"/>
    <property type="molecule type" value="Genomic_DNA"/>
</dbReference>
<dbReference type="Pfam" id="PF00581">
    <property type="entry name" value="Rhodanese"/>
    <property type="match status" value="1"/>
</dbReference>
<dbReference type="Proteomes" id="UP000611723">
    <property type="component" value="Unassembled WGS sequence"/>
</dbReference>
<dbReference type="InterPro" id="IPR001763">
    <property type="entry name" value="Rhodanese-like_dom"/>
</dbReference>
<dbReference type="InterPro" id="IPR036873">
    <property type="entry name" value="Rhodanese-like_dom_sf"/>
</dbReference>
<comment type="caution">
    <text evidence="2">The sequence shown here is derived from an EMBL/GenBank/DDBJ whole genome shotgun (WGS) entry which is preliminary data.</text>
</comment>
<dbReference type="SUPFAM" id="SSF52821">
    <property type="entry name" value="Rhodanese/Cell cycle control phosphatase"/>
    <property type="match status" value="1"/>
</dbReference>
<dbReference type="RefSeq" id="WP_201429234.1">
    <property type="nucleotide sequence ID" value="NZ_JAEQBW010000001.1"/>
</dbReference>
<protein>
    <submittedName>
        <fullName evidence="2">Rhodanese-like domain-containing protein</fullName>
    </submittedName>
</protein>
<dbReference type="PANTHER" id="PTHR43031">
    <property type="entry name" value="FAD-DEPENDENT OXIDOREDUCTASE"/>
    <property type="match status" value="1"/>
</dbReference>
<evidence type="ECO:0000313" key="2">
    <source>
        <dbReference type="EMBL" id="MBK6263540.1"/>
    </source>
</evidence>
<evidence type="ECO:0000259" key="1">
    <source>
        <dbReference type="PROSITE" id="PS50206"/>
    </source>
</evidence>
<dbReference type="InterPro" id="IPR050229">
    <property type="entry name" value="GlpE_sulfurtransferase"/>
</dbReference>
<dbReference type="SMART" id="SM00450">
    <property type="entry name" value="RHOD"/>
    <property type="match status" value="1"/>
</dbReference>
<sequence length="88" mass="9639">MRKSSNKTIIDVRSAGEFESGHAQDSINIPLHEIDDKIDEISKMEGEIILCCASGNRSGMAQQILQAKGIICHNGGSWYEAENYALSL</sequence>
<proteinExistence type="predicted"/>
<evidence type="ECO:0000313" key="3">
    <source>
        <dbReference type="Proteomes" id="UP000611723"/>
    </source>
</evidence>
<keyword evidence="3" id="KW-1185">Reference proteome</keyword>
<dbReference type="CDD" id="cd00158">
    <property type="entry name" value="RHOD"/>
    <property type="match status" value="1"/>
</dbReference>
<gene>
    <name evidence="2" type="ORF">JKA74_00720</name>
</gene>
<dbReference type="Gene3D" id="3.40.250.10">
    <property type="entry name" value="Rhodanese-like domain"/>
    <property type="match status" value="1"/>
</dbReference>
<name>A0A934WVB0_9BACT</name>
<accession>A0A934WVB0</accession>
<reference evidence="2" key="1">
    <citation type="submission" date="2021-01" db="EMBL/GenBank/DDBJ databases">
        <title>Marivirga aurantiaca sp. nov., isolated from intertidal surface sediments.</title>
        <authorList>
            <person name="Zhang M."/>
        </authorList>
    </citation>
    <scope>NUCLEOTIDE SEQUENCE</scope>
    <source>
        <strain evidence="2">S37H4</strain>
    </source>
</reference>